<dbReference type="Pfam" id="PF05019">
    <property type="entry name" value="Coq4"/>
    <property type="match status" value="1"/>
</dbReference>
<dbReference type="eggNOG" id="COG5031">
    <property type="taxonomic scope" value="Bacteria"/>
</dbReference>
<dbReference type="EMBL" id="CP000697">
    <property type="protein sequence ID" value="ABQ29825.1"/>
    <property type="molecule type" value="Genomic_DNA"/>
</dbReference>
<dbReference type="Proteomes" id="UP000000245">
    <property type="component" value="Chromosome"/>
</dbReference>
<evidence type="ECO:0008006" key="3">
    <source>
        <dbReference type="Google" id="ProtNLM"/>
    </source>
</evidence>
<dbReference type="KEGG" id="acr:Acry_0602"/>
<evidence type="ECO:0000313" key="2">
    <source>
        <dbReference type="Proteomes" id="UP000000245"/>
    </source>
</evidence>
<organism evidence="1 2">
    <name type="scientific">Acidiphilium cryptum (strain JF-5)</name>
    <dbReference type="NCBI Taxonomy" id="349163"/>
    <lineage>
        <taxon>Bacteria</taxon>
        <taxon>Pseudomonadati</taxon>
        <taxon>Pseudomonadota</taxon>
        <taxon>Alphaproteobacteria</taxon>
        <taxon>Acetobacterales</taxon>
        <taxon>Acidocellaceae</taxon>
        <taxon>Acidiphilium</taxon>
    </lineage>
</organism>
<sequence>MTASIIGPEDIDAVLATVPRQRIRPLDAMRALIRLARDPEDTQQVALMGIALAGRSQRRVFRRFVSFPAGQAVIREKRSLARTLDDHDYLRTLKPNSLGRHYLAFMEREGLSARGLIEATPAVTRKLSELPEPIRLFSSYTSRDMHDLYHVLTGYGRDELGEVCVLAVSYEQLRIRAFRLISTTGPFVVRRYLRKAGLDGDGVFAAVREARRIGRAAAWIPSLDIEALLAEDLDELRARLNLAEPVAYRAVIARIRTATGWNSGPFSALARTV</sequence>
<dbReference type="HOGENOM" id="CLU_080698_1_0_5"/>
<proteinExistence type="predicted"/>
<dbReference type="AlphaFoldDB" id="A5FW43"/>
<evidence type="ECO:0000313" key="1">
    <source>
        <dbReference type="EMBL" id="ABQ29825.1"/>
    </source>
</evidence>
<reference evidence="1 2" key="1">
    <citation type="submission" date="2007-05" db="EMBL/GenBank/DDBJ databases">
        <title>Complete sequence of chromosome of Acidiphilium cryptum JF-5.</title>
        <authorList>
            <consortium name="US DOE Joint Genome Institute"/>
            <person name="Copeland A."/>
            <person name="Lucas S."/>
            <person name="Lapidus A."/>
            <person name="Barry K."/>
            <person name="Detter J.C."/>
            <person name="Glavina del Rio T."/>
            <person name="Hammon N."/>
            <person name="Israni S."/>
            <person name="Dalin E."/>
            <person name="Tice H."/>
            <person name="Pitluck S."/>
            <person name="Sims D."/>
            <person name="Brettin T."/>
            <person name="Bruce D."/>
            <person name="Han C."/>
            <person name="Schmutz J."/>
            <person name="Larimer F."/>
            <person name="Land M."/>
            <person name="Hauser L."/>
            <person name="Kyrpides N."/>
            <person name="Kim E."/>
            <person name="Magnuson T."/>
            <person name="Richardson P."/>
        </authorList>
    </citation>
    <scope>NUCLEOTIDE SEQUENCE [LARGE SCALE GENOMIC DNA]</scope>
    <source>
        <strain evidence="1 2">JF-5</strain>
    </source>
</reference>
<dbReference type="RefSeq" id="WP_011941637.1">
    <property type="nucleotide sequence ID" value="NC_009484.1"/>
</dbReference>
<keyword evidence="2" id="KW-1185">Reference proteome</keyword>
<protein>
    <recommendedName>
        <fullName evidence="3">Ubiquinone biosynthesis protein COQ4</fullName>
    </recommendedName>
</protein>
<accession>A5FW43</accession>
<dbReference type="PANTHER" id="PTHR12922:SF7">
    <property type="entry name" value="UBIQUINONE BIOSYNTHESIS PROTEIN COQ4 HOMOLOG, MITOCHONDRIAL"/>
    <property type="match status" value="1"/>
</dbReference>
<dbReference type="GO" id="GO:0006744">
    <property type="term" value="P:ubiquinone biosynthetic process"/>
    <property type="evidence" value="ECO:0007669"/>
    <property type="project" value="InterPro"/>
</dbReference>
<dbReference type="STRING" id="349163.Acry_0602"/>
<name>A5FW43_ACICJ</name>
<dbReference type="InterPro" id="IPR007715">
    <property type="entry name" value="Coq4"/>
</dbReference>
<dbReference type="PANTHER" id="PTHR12922">
    <property type="entry name" value="UBIQUINONE BIOSYNTHESIS PROTEIN"/>
    <property type="match status" value="1"/>
</dbReference>
<gene>
    <name evidence="1" type="ordered locus">Acry_0602</name>
</gene>